<protein>
    <submittedName>
        <fullName evidence="1">Uncharacterized protein</fullName>
    </submittedName>
</protein>
<evidence type="ECO:0000313" key="1">
    <source>
        <dbReference type="EMBL" id="CAF1377377.1"/>
    </source>
</evidence>
<dbReference type="EMBL" id="CAJNOJ010000295">
    <property type="protein sequence ID" value="CAF1377377.1"/>
    <property type="molecule type" value="Genomic_DNA"/>
</dbReference>
<dbReference type="AlphaFoldDB" id="A0A815JBQ6"/>
<proteinExistence type="predicted"/>
<name>A0A815JBQ6_ADIRI</name>
<organism evidence="1 2">
    <name type="scientific">Adineta ricciae</name>
    <name type="common">Rotifer</name>
    <dbReference type="NCBI Taxonomy" id="249248"/>
    <lineage>
        <taxon>Eukaryota</taxon>
        <taxon>Metazoa</taxon>
        <taxon>Spiralia</taxon>
        <taxon>Gnathifera</taxon>
        <taxon>Rotifera</taxon>
        <taxon>Eurotatoria</taxon>
        <taxon>Bdelloidea</taxon>
        <taxon>Adinetida</taxon>
        <taxon>Adinetidae</taxon>
        <taxon>Adineta</taxon>
    </lineage>
</organism>
<comment type="caution">
    <text evidence="1">The sequence shown here is derived from an EMBL/GenBank/DDBJ whole genome shotgun (WGS) entry which is preliminary data.</text>
</comment>
<gene>
    <name evidence="1" type="ORF">EDS130_LOCUS34724</name>
</gene>
<accession>A0A815JBQ6</accession>
<sequence length="190" mass="21213">MDIRIHIECLPPYSAIILQPLDGSLTEQIFAVLILELFKSHLLAGFCSEGSPKAVIYPFEKRTISKEKLLQPVSTSDDDETAAGANTTDDVINVSPTLCADCHVQILPQLDSLAASHDIAPTTWLNIFPVFAAILYDDRTLQAAHFPWFENLKIHMELVKFWFSKSMVKGWDYSFTPIRVSGFIDLDAVG</sequence>
<dbReference type="Proteomes" id="UP000663852">
    <property type="component" value="Unassembled WGS sequence"/>
</dbReference>
<evidence type="ECO:0000313" key="2">
    <source>
        <dbReference type="Proteomes" id="UP000663852"/>
    </source>
</evidence>
<reference evidence="1" key="1">
    <citation type="submission" date="2021-02" db="EMBL/GenBank/DDBJ databases">
        <authorList>
            <person name="Nowell W R."/>
        </authorList>
    </citation>
    <scope>NUCLEOTIDE SEQUENCE</scope>
</reference>